<dbReference type="Pfam" id="PF00189">
    <property type="entry name" value="Ribosomal_S3_C"/>
    <property type="match status" value="1"/>
</dbReference>
<dbReference type="InterPro" id="IPR015946">
    <property type="entry name" value="KH_dom-like_a/b"/>
</dbReference>
<proteinExistence type="evidence at transcript level"/>
<gene>
    <name evidence="8" type="primary">RS32</name>
</gene>
<dbReference type="InterPro" id="IPR004044">
    <property type="entry name" value="KH_dom_type_2"/>
</dbReference>
<reference evidence="8" key="1">
    <citation type="submission" date="2010-03" db="EMBL/GenBank/DDBJ databases">
        <title>Atlantic Lepeophtheirus salmonis ESTs and full-length cDNAs.</title>
        <authorList>
            <person name="Yasuike M."/>
            <person name="von Schalburg K."/>
            <person name="Cooper G."/>
            <person name="Leong J."/>
            <person name="Nilsen F."/>
            <person name="Jones S.R.M."/>
            <person name="Koop B.F."/>
        </authorList>
    </citation>
    <scope>NUCLEOTIDE SEQUENCE</scope>
    <source>
        <strain evidence="8">Atlantic form</strain>
        <tissue evidence="8">Mixed tissue</tissue>
    </source>
</reference>
<evidence type="ECO:0000256" key="5">
    <source>
        <dbReference type="ARBA" id="ARBA00035408"/>
    </source>
</evidence>
<dbReference type="AlphaFoldDB" id="D3PJY5"/>
<evidence type="ECO:0000259" key="7">
    <source>
        <dbReference type="Pfam" id="PF07650"/>
    </source>
</evidence>
<evidence type="ECO:0000259" key="6">
    <source>
        <dbReference type="Pfam" id="PF00189"/>
    </source>
</evidence>
<name>D3PJY5_LEPSM</name>
<evidence type="ECO:0000256" key="4">
    <source>
        <dbReference type="ARBA" id="ARBA00023274"/>
    </source>
</evidence>
<accession>D3PJY5</accession>
<dbReference type="GO" id="GO:0005634">
    <property type="term" value="C:nucleus"/>
    <property type="evidence" value="ECO:0007669"/>
    <property type="project" value="TreeGrafter"/>
</dbReference>
<dbReference type="InterPro" id="IPR036419">
    <property type="entry name" value="Ribosomal_S3_C_sf"/>
</dbReference>
<dbReference type="GO" id="GO:0022627">
    <property type="term" value="C:cytosolic small ribosomal subunit"/>
    <property type="evidence" value="ECO:0007669"/>
    <property type="project" value="TreeGrafter"/>
</dbReference>
<keyword evidence="2" id="KW-0694">RNA-binding</keyword>
<evidence type="ECO:0000256" key="3">
    <source>
        <dbReference type="ARBA" id="ARBA00022980"/>
    </source>
</evidence>
<sequence>MATKETTTRKFIKAGLFKAELDEMLKRELAEDGYSGIMVRGTHPKTEVIISATKTQNVLGDESKRIRELTSLIEKRFAFEQGTLSLYADKVAVRGISAVAQAESLKYRLTGGMPVRKACYAVLKQIMESEAKGGEVIVSGKIKGQRAKAMKFTDGLMIHSGDPVNYYIAKAVRHVLLPQGILGIKVKIMLDHDPAGKTGCKKTLPDHLYISEPKEEVVPVKPYSEQKKE</sequence>
<dbReference type="PANTHER" id="PTHR11760">
    <property type="entry name" value="30S/40S RIBOSOMAL PROTEIN S3"/>
    <property type="match status" value="1"/>
</dbReference>
<feature type="domain" description="Small ribosomal subunit protein uS3 C-terminal" evidence="6">
    <location>
        <begin position="106"/>
        <end position="188"/>
    </location>
</feature>
<dbReference type="Gene3D" id="3.30.1140.32">
    <property type="entry name" value="Ribosomal protein S3, C-terminal domain"/>
    <property type="match status" value="1"/>
</dbReference>
<dbReference type="PANTHER" id="PTHR11760:SF32">
    <property type="entry name" value="SMALL RIBOSOMAL SUBUNIT PROTEIN US3"/>
    <property type="match status" value="1"/>
</dbReference>
<feature type="domain" description="KH type-2" evidence="7">
    <location>
        <begin position="20"/>
        <end position="91"/>
    </location>
</feature>
<keyword evidence="3 8" id="KW-0689">Ribosomal protein</keyword>
<evidence type="ECO:0000256" key="1">
    <source>
        <dbReference type="ARBA" id="ARBA00010761"/>
    </source>
</evidence>
<keyword evidence="4" id="KW-0687">Ribonucleoprotein</keyword>
<dbReference type="GO" id="GO:2001235">
    <property type="term" value="P:positive regulation of apoptotic signaling pathway"/>
    <property type="evidence" value="ECO:0007669"/>
    <property type="project" value="TreeGrafter"/>
</dbReference>
<dbReference type="InterPro" id="IPR009019">
    <property type="entry name" value="KH_sf_prok-type"/>
</dbReference>
<evidence type="ECO:0000313" key="8">
    <source>
        <dbReference type="EMBL" id="ADD38871.1"/>
    </source>
</evidence>
<dbReference type="SUPFAM" id="SSF54814">
    <property type="entry name" value="Prokaryotic type KH domain (KH-domain type II)"/>
    <property type="match status" value="1"/>
</dbReference>
<dbReference type="CDD" id="cd02413">
    <property type="entry name" value="KH-II_40S_S3"/>
    <property type="match status" value="1"/>
</dbReference>
<dbReference type="InterPro" id="IPR057258">
    <property type="entry name" value="Ribosomal_uS3"/>
</dbReference>
<dbReference type="InterPro" id="IPR005703">
    <property type="entry name" value="Ribosomal_uS3_euk/arc"/>
</dbReference>
<dbReference type="NCBIfam" id="TIGR01008">
    <property type="entry name" value="uS3_euk_arch"/>
    <property type="match status" value="1"/>
</dbReference>
<comment type="similarity">
    <text evidence="1">Belongs to the universal ribosomal protein uS3 family.</text>
</comment>
<dbReference type="Pfam" id="PF07650">
    <property type="entry name" value="KH_2"/>
    <property type="match status" value="1"/>
</dbReference>
<dbReference type="InterPro" id="IPR001351">
    <property type="entry name" value="Ribosomal_uS3_C"/>
</dbReference>
<dbReference type="FunFam" id="3.30.1140.32:FF:000004">
    <property type="entry name" value="40S ribosomal protein S3"/>
    <property type="match status" value="1"/>
</dbReference>
<dbReference type="SUPFAM" id="SSF54821">
    <property type="entry name" value="Ribosomal protein S3 C-terminal domain"/>
    <property type="match status" value="1"/>
</dbReference>
<dbReference type="GO" id="GO:0006412">
    <property type="term" value="P:translation"/>
    <property type="evidence" value="ECO:0007669"/>
    <property type="project" value="InterPro"/>
</dbReference>
<protein>
    <recommendedName>
        <fullName evidence="5">40S ribosomal protein S3</fullName>
    </recommendedName>
</protein>
<dbReference type="Gene3D" id="3.30.300.20">
    <property type="match status" value="1"/>
</dbReference>
<dbReference type="GO" id="GO:0003735">
    <property type="term" value="F:structural constituent of ribosome"/>
    <property type="evidence" value="ECO:0007669"/>
    <property type="project" value="InterPro"/>
</dbReference>
<dbReference type="GO" id="GO:0003723">
    <property type="term" value="F:RNA binding"/>
    <property type="evidence" value="ECO:0007669"/>
    <property type="project" value="UniProtKB-KW"/>
</dbReference>
<organism evidence="8">
    <name type="scientific">Lepeophtheirus salmonis</name>
    <name type="common">Salmon louse</name>
    <name type="synonym">Caligus salmonis</name>
    <dbReference type="NCBI Taxonomy" id="72036"/>
    <lineage>
        <taxon>Eukaryota</taxon>
        <taxon>Metazoa</taxon>
        <taxon>Ecdysozoa</taxon>
        <taxon>Arthropoda</taxon>
        <taxon>Crustacea</taxon>
        <taxon>Multicrustacea</taxon>
        <taxon>Hexanauplia</taxon>
        <taxon>Copepoda</taxon>
        <taxon>Siphonostomatoida</taxon>
        <taxon>Caligidae</taxon>
        <taxon>Lepeophtheirus</taxon>
    </lineage>
</organism>
<dbReference type="OrthoDB" id="10248446at2759"/>
<dbReference type="FunFam" id="3.30.300.20:FF:000006">
    <property type="entry name" value="40S ribosomal protein S3"/>
    <property type="match status" value="1"/>
</dbReference>
<dbReference type="EMBL" id="BT121941">
    <property type="protein sequence ID" value="ADD38871.1"/>
    <property type="molecule type" value="mRNA"/>
</dbReference>
<evidence type="ECO:0000256" key="2">
    <source>
        <dbReference type="ARBA" id="ARBA00022884"/>
    </source>
</evidence>